<evidence type="ECO:0000256" key="4">
    <source>
        <dbReference type="PROSITE-ProRule" id="PRU00489"/>
    </source>
</evidence>
<dbReference type="SUPFAM" id="SSF110849">
    <property type="entry name" value="ParB/Sulfiredoxin"/>
    <property type="match status" value="1"/>
</dbReference>
<evidence type="ECO:0000256" key="2">
    <source>
        <dbReference type="ARBA" id="ARBA00022679"/>
    </source>
</evidence>
<keyword evidence="1 6" id="KW-0489">Methyltransferase</keyword>
<feature type="domain" description="ParB-like N-terminal" evidence="5">
    <location>
        <begin position="7"/>
        <end position="92"/>
    </location>
</feature>
<dbReference type="PANTHER" id="PTHR12829:SF7">
    <property type="entry name" value="N6-ADENOSINE-METHYLTRANSFERASE CATALYTIC SUBUNIT"/>
    <property type="match status" value="1"/>
</dbReference>
<organism evidence="6 7">
    <name type="scientific">Allorhizobium borbori</name>
    <dbReference type="NCBI Taxonomy" id="485907"/>
    <lineage>
        <taxon>Bacteria</taxon>
        <taxon>Pseudomonadati</taxon>
        <taxon>Pseudomonadota</taxon>
        <taxon>Alphaproteobacteria</taxon>
        <taxon>Hyphomicrobiales</taxon>
        <taxon>Rhizobiaceae</taxon>
        <taxon>Rhizobium/Agrobacterium group</taxon>
        <taxon>Allorhizobium</taxon>
    </lineage>
</organism>
<sequence>MTAVEVIAARPSVDGPYQVMPPLSDEDYAALKADIAVRGVLVPIEYDEKGAVLDGHHRAAICQELGITDPPRFIRKGLSEDEKRAHALSLNVNRRQLSQAEKKKAVQAWLKASPAKSSRAIASAVGVDHKTVSAVRKDMASTGEIPQLEKTVGRDGRSRSMRTMFMPPTRDVPELKKVAKAIRTEQMRVSRETRVGLLAAISAHGRRVAGEMPRAAFPVIYADPPWQQEAWSDETGQDKGLKYPAMSLDEIKALCAGDKSPATASAECFLWVPANRVHHGIEVLEAWGFTYVTCMVWDKVDPGMGRHVRDCHELLLIGKRGPISIAPVPGENPPSLYSERKTEHSRKPVWFAEQIERQFKGLKKLELFNRRESLAAGDVRLNGDWEFWGFEAAENGKEEVAHG</sequence>
<dbReference type="Gene3D" id="3.90.1530.10">
    <property type="entry name" value="Conserved hypothetical protein from pyrococcus furiosus pfu- 392566-001, ParB domain"/>
    <property type="match status" value="1"/>
</dbReference>
<gene>
    <name evidence="6" type="ORF">GGQ66_001588</name>
</gene>
<dbReference type="CDD" id="cd16404">
    <property type="entry name" value="pNOB8_ParB_N_like"/>
    <property type="match status" value="1"/>
</dbReference>
<dbReference type="InterPro" id="IPR029063">
    <property type="entry name" value="SAM-dependent_MTases_sf"/>
</dbReference>
<evidence type="ECO:0000256" key="3">
    <source>
        <dbReference type="ARBA" id="ARBA00022691"/>
    </source>
</evidence>
<dbReference type="AlphaFoldDB" id="A0A7W6K0Q7"/>
<name>A0A7W6K0Q7_9HYPH</name>
<comment type="caution">
    <text evidence="6">The sequence shown here is derived from an EMBL/GenBank/DDBJ whole genome shotgun (WGS) entry which is preliminary data.</text>
</comment>
<reference evidence="6 7" key="1">
    <citation type="submission" date="2020-08" db="EMBL/GenBank/DDBJ databases">
        <title>Genomic Encyclopedia of Type Strains, Phase IV (KMG-IV): sequencing the most valuable type-strain genomes for metagenomic binning, comparative biology and taxonomic classification.</title>
        <authorList>
            <person name="Goeker M."/>
        </authorList>
    </citation>
    <scope>NUCLEOTIDE SEQUENCE [LARGE SCALE GENOMIC DNA]</scope>
    <source>
        <strain evidence="6 7">DSM 26385</strain>
    </source>
</reference>
<dbReference type="Gene3D" id="3.40.50.150">
    <property type="entry name" value="Vaccinia Virus protein VP39"/>
    <property type="match status" value="1"/>
</dbReference>
<protein>
    <submittedName>
        <fullName evidence="6">N6-adenosine-specific RNA methylase IME4</fullName>
    </submittedName>
</protein>
<dbReference type="RefSeq" id="WP_237358820.1">
    <property type="nucleotide sequence ID" value="NZ_JACIDU010000005.1"/>
</dbReference>
<comment type="similarity">
    <text evidence="4">Belongs to the MT-A70-like family.</text>
</comment>
<evidence type="ECO:0000259" key="5">
    <source>
        <dbReference type="SMART" id="SM00470"/>
    </source>
</evidence>
<dbReference type="InterPro" id="IPR003115">
    <property type="entry name" value="ParB_N"/>
</dbReference>
<dbReference type="GO" id="GO:0008168">
    <property type="term" value="F:methyltransferase activity"/>
    <property type="evidence" value="ECO:0007669"/>
    <property type="project" value="UniProtKB-KW"/>
</dbReference>
<accession>A0A7W6K0Q7</accession>
<evidence type="ECO:0000313" key="7">
    <source>
        <dbReference type="Proteomes" id="UP000584824"/>
    </source>
</evidence>
<dbReference type="InterPro" id="IPR036086">
    <property type="entry name" value="ParB/Sulfiredoxin_sf"/>
</dbReference>
<keyword evidence="7" id="KW-1185">Reference proteome</keyword>
<dbReference type="Pfam" id="PF05063">
    <property type="entry name" value="MT-A70"/>
    <property type="match status" value="1"/>
</dbReference>
<evidence type="ECO:0000313" key="6">
    <source>
        <dbReference type="EMBL" id="MBB4103033.1"/>
    </source>
</evidence>
<dbReference type="InterPro" id="IPR007757">
    <property type="entry name" value="MT-A70-like"/>
</dbReference>
<dbReference type="PROSITE" id="PS51143">
    <property type="entry name" value="MT_A70"/>
    <property type="match status" value="1"/>
</dbReference>
<dbReference type="EMBL" id="JACIDU010000005">
    <property type="protein sequence ID" value="MBB4103033.1"/>
    <property type="molecule type" value="Genomic_DNA"/>
</dbReference>
<dbReference type="PANTHER" id="PTHR12829">
    <property type="entry name" value="N6-ADENOSINE-METHYLTRANSFERASE"/>
    <property type="match status" value="1"/>
</dbReference>
<proteinExistence type="inferred from homology"/>
<dbReference type="SUPFAM" id="SSF53335">
    <property type="entry name" value="S-adenosyl-L-methionine-dependent methyltransferases"/>
    <property type="match status" value="1"/>
</dbReference>
<evidence type="ECO:0000256" key="1">
    <source>
        <dbReference type="ARBA" id="ARBA00022603"/>
    </source>
</evidence>
<keyword evidence="3" id="KW-0949">S-adenosyl-L-methionine</keyword>
<dbReference type="SMART" id="SM00470">
    <property type="entry name" value="ParB"/>
    <property type="match status" value="1"/>
</dbReference>
<keyword evidence="2" id="KW-0808">Transferase</keyword>
<dbReference type="GO" id="GO:0032259">
    <property type="term" value="P:methylation"/>
    <property type="evidence" value="ECO:0007669"/>
    <property type="project" value="UniProtKB-KW"/>
</dbReference>
<dbReference type="Proteomes" id="UP000584824">
    <property type="component" value="Unassembled WGS sequence"/>
</dbReference>